<dbReference type="EMBL" id="CAWYQH010000119">
    <property type="protein sequence ID" value="CAK8691437.1"/>
    <property type="molecule type" value="Genomic_DNA"/>
</dbReference>
<comment type="caution">
    <text evidence="6">The sequence shown here is derived from an EMBL/GenBank/DDBJ whole genome shotgun (WGS) entry which is preliminary data.</text>
</comment>
<feature type="coiled-coil region" evidence="4">
    <location>
        <begin position="341"/>
        <end position="368"/>
    </location>
</feature>
<sequence>MSDYLAQKLSSLLKLVAPNSDPGCALQLLKPIENGYEMDKVTLVNLVEHPAVKNNPVVIISICGAKREGKSFLLNLLIKYLESNMQEAWLNEPDTPIPTHFSWKSGRKAHTQGIWLWSKPYLIQKSNGHKVAVILFDTEGSYSGTGKQNDSDIFAFSTLLSSVQIYNMKDEINELKLESLAAFTSYTERAGTKTESGQIFQSLMLLVRDWTDDEFQCGVEGGRKYMEEELQNKKVTDEDLIAIRDKISKVFRQVKCTLLPYPGAIVDNKDKRHRQNTTQVKVSDMSGDFKEHLRIFFHILLDECTEPKEVGGRIIKGDEILNLSTKLFNLLRTKEIFNVSLTLKELDAAKAQTLMQQLQKEYDEKMLAISKSYCSETTVDEEHKKYLHQAMEKYNNEYNTSYTSHKNSFKQLLIDAITNLLNKHKQVRSAEEGELRKKYEDMTEEILTEHWSQITGSGFQAFGTKPKDLNSVQCELGTDAYYYEYNAKLMRKIRIAESRWECIKQLSEMQRDCINDYKKIMEKVIKKDFLTKDGLEEQNQICRKKTIKRFKANCELKDALVDDIQKQSNELDQQLSEQYKAVLVVYQEYMELKQKEFEADFEKVKKSYMEYIDMITRNKYLQPDDLQIVHDNFIKMMICELKKLDSATNMKFEEENQLITYTKQQLTDQYKHISDDMEKRKEDIREVSHEEVMELIKKIIYRFEKGVWKQNWFRQTFQQN</sequence>
<evidence type="ECO:0000256" key="2">
    <source>
        <dbReference type="ARBA" id="ARBA00023134"/>
    </source>
</evidence>
<feature type="domain" description="GB1/RHD3-type G" evidence="5">
    <location>
        <begin position="54"/>
        <end position="304"/>
    </location>
</feature>
<keyword evidence="4" id="KW-0175">Coiled coil</keyword>
<evidence type="ECO:0000313" key="7">
    <source>
        <dbReference type="Proteomes" id="UP001642483"/>
    </source>
</evidence>
<organism evidence="6 7">
    <name type="scientific">Clavelina lepadiformis</name>
    <name type="common">Light-bulb sea squirt</name>
    <name type="synonym">Ascidia lepadiformis</name>
    <dbReference type="NCBI Taxonomy" id="159417"/>
    <lineage>
        <taxon>Eukaryota</taxon>
        <taxon>Metazoa</taxon>
        <taxon>Chordata</taxon>
        <taxon>Tunicata</taxon>
        <taxon>Ascidiacea</taxon>
        <taxon>Aplousobranchia</taxon>
        <taxon>Clavelinidae</taxon>
        <taxon>Clavelina</taxon>
    </lineage>
</organism>
<dbReference type="InterPro" id="IPR030386">
    <property type="entry name" value="G_GB1_RHD3_dom"/>
</dbReference>
<evidence type="ECO:0000256" key="3">
    <source>
        <dbReference type="PROSITE-ProRule" id="PRU01052"/>
    </source>
</evidence>
<dbReference type="InterPro" id="IPR027417">
    <property type="entry name" value="P-loop_NTPase"/>
</dbReference>
<dbReference type="Gene3D" id="3.40.50.300">
    <property type="entry name" value="P-loop containing nucleotide triphosphate hydrolases"/>
    <property type="match status" value="1"/>
</dbReference>
<proteinExistence type="inferred from homology"/>
<evidence type="ECO:0000256" key="4">
    <source>
        <dbReference type="SAM" id="Coils"/>
    </source>
</evidence>
<name>A0ABP0GIS7_CLALP</name>
<protein>
    <recommendedName>
        <fullName evidence="5">GB1/RHD3-type G domain-containing protein</fullName>
    </recommendedName>
</protein>
<dbReference type="PROSITE" id="PS51715">
    <property type="entry name" value="G_GB1_RHD3"/>
    <property type="match status" value="1"/>
</dbReference>
<keyword evidence="7" id="KW-1185">Reference proteome</keyword>
<accession>A0ABP0GIS7</accession>
<dbReference type="PANTHER" id="PTHR10751">
    <property type="entry name" value="GUANYLATE BINDING PROTEIN"/>
    <property type="match status" value="1"/>
</dbReference>
<keyword evidence="2" id="KW-0342">GTP-binding</keyword>
<dbReference type="SUPFAM" id="SSF52540">
    <property type="entry name" value="P-loop containing nucleoside triphosphate hydrolases"/>
    <property type="match status" value="1"/>
</dbReference>
<reference evidence="6 7" key="1">
    <citation type="submission" date="2024-02" db="EMBL/GenBank/DDBJ databases">
        <authorList>
            <person name="Daric V."/>
            <person name="Darras S."/>
        </authorList>
    </citation>
    <scope>NUCLEOTIDE SEQUENCE [LARGE SCALE GENOMIC DNA]</scope>
</reference>
<dbReference type="Proteomes" id="UP001642483">
    <property type="component" value="Unassembled WGS sequence"/>
</dbReference>
<comment type="similarity">
    <text evidence="3">Belongs to the TRAFAC class dynamin-like GTPase superfamily. GB1/RHD3 GTPase family.</text>
</comment>
<keyword evidence="1" id="KW-0547">Nucleotide-binding</keyword>
<evidence type="ECO:0000256" key="1">
    <source>
        <dbReference type="ARBA" id="ARBA00022741"/>
    </source>
</evidence>
<evidence type="ECO:0000313" key="6">
    <source>
        <dbReference type="EMBL" id="CAK8691437.1"/>
    </source>
</evidence>
<evidence type="ECO:0000259" key="5">
    <source>
        <dbReference type="PROSITE" id="PS51715"/>
    </source>
</evidence>
<dbReference type="InterPro" id="IPR015894">
    <property type="entry name" value="Guanylate-bd_N"/>
</dbReference>
<gene>
    <name evidence="6" type="ORF">CVLEPA_LOCUS24148</name>
</gene>
<dbReference type="Pfam" id="PF02263">
    <property type="entry name" value="GBP"/>
    <property type="match status" value="1"/>
</dbReference>